<organism evidence="1 2">
    <name type="scientific">Candidatus Collierbacteria bacterium GW2011_GWC2_44_18</name>
    <dbReference type="NCBI Taxonomy" id="1618392"/>
    <lineage>
        <taxon>Bacteria</taxon>
        <taxon>Candidatus Collieribacteriota</taxon>
    </lineage>
</organism>
<evidence type="ECO:0008006" key="3">
    <source>
        <dbReference type="Google" id="ProtNLM"/>
    </source>
</evidence>
<sequence>MAEKNPEGYLEKFVGRSRDFLGISDKESYTFDRLWNQRKKIGAKPLRLGNFGLSQEEIYLGLREYNKYFGNDYYLLGLFEKSSDVYDPIGYLFAERTRRGGSLVSNTVDNGQYKQFKADPIFSPLIDSIRGGMTFVVEDDYQKRGLGTKLIGTMLDICEKIDAPELILANVSGYVHRLGDTLVEEGKIEYRWVESNGTMYIKRKV</sequence>
<evidence type="ECO:0000313" key="2">
    <source>
        <dbReference type="Proteomes" id="UP000034172"/>
    </source>
</evidence>
<name>A0A0G1HRZ6_9BACT</name>
<dbReference type="EMBL" id="LCIE01000006">
    <property type="protein sequence ID" value="KKT49443.1"/>
    <property type="molecule type" value="Genomic_DNA"/>
</dbReference>
<evidence type="ECO:0000313" key="1">
    <source>
        <dbReference type="EMBL" id="KKT49443.1"/>
    </source>
</evidence>
<reference evidence="1 2" key="1">
    <citation type="journal article" date="2015" name="Nature">
        <title>rRNA introns, odd ribosomes, and small enigmatic genomes across a large radiation of phyla.</title>
        <authorList>
            <person name="Brown C.T."/>
            <person name="Hug L.A."/>
            <person name="Thomas B.C."/>
            <person name="Sharon I."/>
            <person name="Castelle C.J."/>
            <person name="Singh A."/>
            <person name="Wilkins M.J."/>
            <person name="Williams K.H."/>
            <person name="Banfield J.F."/>
        </authorList>
    </citation>
    <scope>NUCLEOTIDE SEQUENCE [LARGE SCALE GENOMIC DNA]</scope>
</reference>
<dbReference type="AlphaFoldDB" id="A0A0G1HRZ6"/>
<gene>
    <name evidence="1" type="ORF">UW41_C0006G0011</name>
</gene>
<accession>A0A0G1HRZ6</accession>
<protein>
    <recommendedName>
        <fullName evidence="3">N-acetyltransferase domain-containing protein</fullName>
    </recommendedName>
</protein>
<comment type="caution">
    <text evidence="1">The sequence shown here is derived from an EMBL/GenBank/DDBJ whole genome shotgun (WGS) entry which is preliminary data.</text>
</comment>
<dbReference type="Proteomes" id="UP000034172">
    <property type="component" value="Unassembled WGS sequence"/>
</dbReference>
<proteinExistence type="predicted"/>